<gene>
    <name evidence="2" type="ORF">ERS852492_01007</name>
</gene>
<proteinExistence type="predicted"/>
<evidence type="ECO:0000313" key="2">
    <source>
        <dbReference type="EMBL" id="CUQ82660.1"/>
    </source>
</evidence>
<evidence type="ECO:0000313" key="3">
    <source>
        <dbReference type="Proteomes" id="UP000095780"/>
    </source>
</evidence>
<reference evidence="2 3" key="1">
    <citation type="submission" date="2015-09" db="EMBL/GenBank/DDBJ databases">
        <authorList>
            <consortium name="Pathogen Informatics"/>
        </authorList>
    </citation>
    <scope>NUCLEOTIDE SEQUENCE [LARGE SCALE GENOMIC DNA]</scope>
    <source>
        <strain evidence="2 3">2789STDY5834878</strain>
    </source>
</reference>
<dbReference type="Proteomes" id="UP000095780">
    <property type="component" value="Unassembled WGS sequence"/>
</dbReference>
<name>A0A174ZHN3_9FIRM</name>
<sequence>MGYVLLLLFFLVWRNMVQIKKATNYIAYGTEHRKGKISKLLDLITNIHNDEMEARKVKRAKRQAEREKKEHEEN</sequence>
<organism evidence="2 3">
    <name type="scientific">Lachnospira eligens</name>
    <dbReference type="NCBI Taxonomy" id="39485"/>
    <lineage>
        <taxon>Bacteria</taxon>
        <taxon>Bacillati</taxon>
        <taxon>Bacillota</taxon>
        <taxon>Clostridia</taxon>
        <taxon>Lachnospirales</taxon>
        <taxon>Lachnospiraceae</taxon>
        <taxon>Lachnospira</taxon>
    </lineage>
</organism>
<evidence type="ECO:0000256" key="1">
    <source>
        <dbReference type="SAM" id="MobiDB-lite"/>
    </source>
</evidence>
<feature type="region of interest" description="Disordered" evidence="1">
    <location>
        <begin position="55"/>
        <end position="74"/>
    </location>
</feature>
<dbReference type="EMBL" id="CZBV01000003">
    <property type="protein sequence ID" value="CUQ82660.1"/>
    <property type="molecule type" value="Genomic_DNA"/>
</dbReference>
<dbReference type="AlphaFoldDB" id="A0A174ZHN3"/>
<protein>
    <submittedName>
        <fullName evidence="2">Uncharacterized protein</fullName>
    </submittedName>
</protein>
<accession>A0A174ZHN3</accession>
<feature type="compositionally biased region" description="Basic and acidic residues" evidence="1">
    <location>
        <begin position="62"/>
        <end position="74"/>
    </location>
</feature>